<gene>
    <name evidence="8" type="ORF">XhyaCFBP1156_19565</name>
</gene>
<dbReference type="PANTHER" id="PTHR43124">
    <property type="entry name" value="PURINE EFFLUX PUMP PBUE"/>
    <property type="match status" value="1"/>
</dbReference>
<dbReference type="InterPro" id="IPR020846">
    <property type="entry name" value="MFS_dom"/>
</dbReference>
<feature type="transmembrane region" description="Helical" evidence="6">
    <location>
        <begin position="399"/>
        <end position="420"/>
    </location>
</feature>
<dbReference type="GO" id="GO:0022857">
    <property type="term" value="F:transmembrane transporter activity"/>
    <property type="evidence" value="ECO:0007669"/>
    <property type="project" value="InterPro"/>
</dbReference>
<feature type="transmembrane region" description="Helical" evidence="6">
    <location>
        <begin position="270"/>
        <end position="293"/>
    </location>
</feature>
<feature type="transmembrane region" description="Helical" evidence="6">
    <location>
        <begin position="170"/>
        <end position="191"/>
    </location>
</feature>
<dbReference type="Gene3D" id="1.20.1250.20">
    <property type="entry name" value="MFS general substrate transporter like domains"/>
    <property type="match status" value="1"/>
</dbReference>
<name>A0A2S7EQ49_9XANT</name>
<keyword evidence="5 6" id="KW-0472">Membrane</keyword>
<feature type="transmembrane region" description="Helical" evidence="6">
    <location>
        <begin position="339"/>
        <end position="357"/>
    </location>
</feature>
<evidence type="ECO:0000256" key="1">
    <source>
        <dbReference type="ARBA" id="ARBA00004651"/>
    </source>
</evidence>
<dbReference type="GO" id="GO:0005886">
    <property type="term" value="C:plasma membrane"/>
    <property type="evidence" value="ECO:0007669"/>
    <property type="project" value="UniProtKB-SubCell"/>
</dbReference>
<evidence type="ECO:0000256" key="2">
    <source>
        <dbReference type="ARBA" id="ARBA00022475"/>
    </source>
</evidence>
<evidence type="ECO:0000313" key="9">
    <source>
        <dbReference type="Proteomes" id="UP000238261"/>
    </source>
</evidence>
<dbReference type="Pfam" id="PF07690">
    <property type="entry name" value="MFS_1"/>
    <property type="match status" value="2"/>
</dbReference>
<feature type="transmembrane region" description="Helical" evidence="6">
    <location>
        <begin position="313"/>
        <end position="332"/>
    </location>
</feature>
<feature type="domain" description="Major facilitator superfamily (MFS) profile" evidence="7">
    <location>
        <begin position="79"/>
        <end position="449"/>
    </location>
</feature>
<dbReference type="OrthoDB" id="2810795at2"/>
<organism evidence="8 9">
    <name type="scientific">Xanthomonas hyacinthi</name>
    <dbReference type="NCBI Taxonomy" id="56455"/>
    <lineage>
        <taxon>Bacteria</taxon>
        <taxon>Pseudomonadati</taxon>
        <taxon>Pseudomonadota</taxon>
        <taxon>Gammaproteobacteria</taxon>
        <taxon>Lysobacterales</taxon>
        <taxon>Lysobacteraceae</taxon>
        <taxon>Xanthomonas</taxon>
    </lineage>
</organism>
<feature type="transmembrane region" description="Helical" evidence="6">
    <location>
        <begin position="145"/>
        <end position="164"/>
    </location>
</feature>
<evidence type="ECO:0000256" key="6">
    <source>
        <dbReference type="SAM" id="Phobius"/>
    </source>
</evidence>
<feature type="transmembrane region" description="Helical" evidence="6">
    <location>
        <begin position="363"/>
        <end position="387"/>
    </location>
</feature>
<accession>A0A2S7EQ49</accession>
<reference evidence="9" key="1">
    <citation type="submission" date="2016-08" db="EMBL/GenBank/DDBJ databases">
        <authorList>
            <person name="Merda D."/>
            <person name="Briand M."/>
            <person name="Taghouti G."/>
            <person name="Carrere S."/>
            <person name="Gouzy J."/>
            <person name="Portier P."/>
            <person name="Jacques M.-A."/>
            <person name="Fischer-Le Saux M."/>
        </authorList>
    </citation>
    <scope>NUCLEOTIDE SEQUENCE [LARGE SCALE GENOMIC DNA]</scope>
    <source>
        <strain evidence="9">CFBP1156</strain>
    </source>
</reference>
<evidence type="ECO:0000313" key="8">
    <source>
        <dbReference type="EMBL" id="PPU95217.1"/>
    </source>
</evidence>
<dbReference type="InterPro" id="IPR011701">
    <property type="entry name" value="MFS"/>
</dbReference>
<dbReference type="PANTHER" id="PTHR43124:SF3">
    <property type="entry name" value="CHLORAMPHENICOL EFFLUX PUMP RV0191"/>
    <property type="match status" value="1"/>
</dbReference>
<feature type="transmembrane region" description="Helical" evidence="6">
    <location>
        <begin position="203"/>
        <end position="225"/>
    </location>
</feature>
<dbReference type="CDD" id="cd17324">
    <property type="entry name" value="MFS_NepI_like"/>
    <property type="match status" value="1"/>
</dbReference>
<dbReference type="AlphaFoldDB" id="A0A2S7EQ49"/>
<dbReference type="InterPro" id="IPR050189">
    <property type="entry name" value="MFS_Efflux_Transporters"/>
</dbReference>
<dbReference type="PROSITE" id="PS50850">
    <property type="entry name" value="MFS"/>
    <property type="match status" value="1"/>
</dbReference>
<keyword evidence="4 6" id="KW-1133">Transmembrane helix</keyword>
<feature type="transmembrane region" description="Helical" evidence="6">
    <location>
        <begin position="77"/>
        <end position="101"/>
    </location>
</feature>
<dbReference type="InterPro" id="IPR036259">
    <property type="entry name" value="MFS_trans_sf"/>
</dbReference>
<keyword evidence="3 6" id="KW-0812">Transmembrane</keyword>
<feature type="transmembrane region" description="Helical" evidence="6">
    <location>
        <begin position="426"/>
        <end position="443"/>
    </location>
</feature>
<feature type="transmembrane region" description="Helical" evidence="6">
    <location>
        <begin position="113"/>
        <end position="133"/>
    </location>
</feature>
<dbReference type="SUPFAM" id="SSF103473">
    <property type="entry name" value="MFS general substrate transporter"/>
    <property type="match status" value="1"/>
</dbReference>
<evidence type="ECO:0000256" key="3">
    <source>
        <dbReference type="ARBA" id="ARBA00022692"/>
    </source>
</evidence>
<keyword evidence="9" id="KW-1185">Reference proteome</keyword>
<comment type="caution">
    <text evidence="8">The sequence shown here is derived from an EMBL/GenBank/DDBJ whole genome shotgun (WGS) entry which is preliminary data.</text>
</comment>
<dbReference type="Proteomes" id="UP000238261">
    <property type="component" value="Unassembled WGS sequence"/>
</dbReference>
<keyword evidence="2" id="KW-1003">Cell membrane</keyword>
<evidence type="ECO:0000256" key="5">
    <source>
        <dbReference type="ARBA" id="ARBA00023136"/>
    </source>
</evidence>
<proteinExistence type="predicted"/>
<evidence type="ECO:0000256" key="4">
    <source>
        <dbReference type="ARBA" id="ARBA00022989"/>
    </source>
</evidence>
<dbReference type="EMBL" id="MDEG01000032">
    <property type="protein sequence ID" value="PPU95217.1"/>
    <property type="molecule type" value="Genomic_DNA"/>
</dbReference>
<sequence length="455" mass="46863">MVRRSGAAAERGGAEQHLVRRHVRYVRGRAARCGLRRRARGRGVNRETAAHGAAAQATTDAAGACAANPPVPARLPWVGLLALACAGFVTILTEALPAGLLPAMAAGLNVGEAWIGQLVSVYALGSLLAAVPLTAATRRYRRRPLLLLAIAGFAVANTVTAVSASYAPILIARLLAGVSAGLLWALLAGHASRMVAPAQQGRAIAVAMVGTPLALALGVPAGTLLGQQWGWRWTFGAMSLLSLGLLGWVRAALPDFAGQAAHAALPLRRVLGLPGIAQVLAVMLLFVLAHNLLYTYVAPLLALSAAVAAVDRYLLLFGVAAVLGIVAVGVWIDRWMRPLLLASIGLFALAALAMALWPRSPALLAAALAIWGLAFGGCATLFQTAIARRAGDAADLAQSLVVSGWHLAIAAGGMLGGALLQRHGAAALPWAALALLALAWAFAQRRQGWAHGGGR</sequence>
<feature type="transmembrane region" description="Helical" evidence="6">
    <location>
        <begin position="231"/>
        <end position="249"/>
    </location>
</feature>
<protein>
    <submittedName>
        <fullName evidence="8">MFS transporter</fullName>
    </submittedName>
</protein>
<comment type="subcellular location">
    <subcellularLocation>
        <location evidence="1">Cell membrane</location>
        <topology evidence="1">Multi-pass membrane protein</topology>
    </subcellularLocation>
</comment>
<evidence type="ECO:0000259" key="7">
    <source>
        <dbReference type="PROSITE" id="PS50850"/>
    </source>
</evidence>